<feature type="domain" description="Apoptosis-antagonizing transcription factor C-terminal" evidence="4">
    <location>
        <begin position="333"/>
        <end position="408"/>
    </location>
</feature>
<dbReference type="Proteomes" id="UP000006757">
    <property type="component" value="Unassembled WGS sequence"/>
</dbReference>
<feature type="compositionally biased region" description="Basic and acidic residues" evidence="3">
    <location>
        <begin position="28"/>
        <end position="44"/>
    </location>
</feature>
<dbReference type="FunCoup" id="K1VTV2">
    <property type="interactions" value="444"/>
</dbReference>
<evidence type="ECO:0000313" key="7">
    <source>
        <dbReference type="Proteomes" id="UP000006757"/>
    </source>
</evidence>
<name>K1VTV2_TRIAC</name>
<dbReference type="InterPro" id="IPR025160">
    <property type="entry name" value="AATF"/>
</dbReference>
<comment type="similarity">
    <text evidence="1">Belongs to the AATF family.</text>
</comment>
<protein>
    <recommendedName>
        <fullName evidence="2">Protein BFR2</fullName>
    </recommendedName>
</protein>
<comment type="caution">
    <text evidence="6">The sequence shown here is derived from an EMBL/GenBank/DDBJ whole genome shotgun (WGS) entry which is preliminary data.</text>
</comment>
<gene>
    <name evidence="6" type="ORF">A1Q2_05576</name>
</gene>
<dbReference type="AlphaFoldDB" id="K1VTV2"/>
<evidence type="ECO:0000259" key="4">
    <source>
        <dbReference type="Pfam" id="PF08164"/>
    </source>
</evidence>
<organism evidence="6 7">
    <name type="scientific">Trichosporon asahii var. asahii (strain CBS 8904)</name>
    <name type="common">Yeast</name>
    <dbReference type="NCBI Taxonomy" id="1220162"/>
    <lineage>
        <taxon>Eukaryota</taxon>
        <taxon>Fungi</taxon>
        <taxon>Dikarya</taxon>
        <taxon>Basidiomycota</taxon>
        <taxon>Agaricomycotina</taxon>
        <taxon>Tremellomycetes</taxon>
        <taxon>Trichosporonales</taxon>
        <taxon>Trichosporonaceae</taxon>
        <taxon>Trichosporon</taxon>
    </lineage>
</organism>
<dbReference type="PANTHER" id="PTHR15565">
    <property type="entry name" value="AATF PROTEIN APOPTOSIS ANTAGONIZING TRANSCRIPTION FACTOR"/>
    <property type="match status" value="1"/>
</dbReference>
<dbReference type="OrthoDB" id="5783963at2759"/>
<proteinExistence type="inferred from homology"/>
<dbReference type="HOGENOM" id="CLU_018299_2_1_1"/>
<evidence type="ECO:0000256" key="1">
    <source>
        <dbReference type="ARBA" id="ARBA00008966"/>
    </source>
</evidence>
<feature type="domain" description="AATF leucine zipper-containing" evidence="5">
    <location>
        <begin position="157"/>
        <end position="280"/>
    </location>
</feature>
<reference evidence="6 7" key="1">
    <citation type="journal article" date="2012" name="Eukaryot. Cell">
        <title>Genome sequence of the Trichosporon asahii environmental strain CBS 8904.</title>
        <authorList>
            <person name="Yang R.Y."/>
            <person name="Li H.T."/>
            <person name="Zhu H."/>
            <person name="Zhou G.P."/>
            <person name="Wang M."/>
            <person name="Wang L."/>
        </authorList>
    </citation>
    <scope>NUCLEOTIDE SEQUENCE [LARGE SCALE GENOMIC DNA]</scope>
    <source>
        <strain evidence="6 7">CBS 8904</strain>
    </source>
</reference>
<dbReference type="InParanoid" id="K1VTV2"/>
<keyword evidence="7" id="KW-1185">Reference proteome</keyword>
<evidence type="ECO:0000259" key="5">
    <source>
        <dbReference type="Pfam" id="PF13339"/>
    </source>
</evidence>
<feature type="region of interest" description="Disordered" evidence="3">
    <location>
        <begin position="1"/>
        <end position="147"/>
    </location>
</feature>
<dbReference type="InterPro" id="IPR039223">
    <property type="entry name" value="AATF/Bfr2"/>
</dbReference>
<dbReference type="PANTHER" id="PTHR15565:SF0">
    <property type="entry name" value="PROTEIN AATF"/>
    <property type="match status" value="1"/>
</dbReference>
<evidence type="ECO:0000256" key="3">
    <source>
        <dbReference type="SAM" id="MobiDB-lite"/>
    </source>
</evidence>
<dbReference type="GO" id="GO:0005730">
    <property type="term" value="C:nucleolus"/>
    <property type="evidence" value="ECO:0007669"/>
    <property type="project" value="TreeGrafter"/>
</dbReference>
<dbReference type="Pfam" id="PF13339">
    <property type="entry name" value="AATF-Che1"/>
    <property type="match status" value="1"/>
</dbReference>
<evidence type="ECO:0000313" key="6">
    <source>
        <dbReference type="EMBL" id="EKD00113.1"/>
    </source>
</evidence>
<evidence type="ECO:0000256" key="2">
    <source>
        <dbReference type="ARBA" id="ARBA00013850"/>
    </source>
</evidence>
<dbReference type="eggNOG" id="KOG2773">
    <property type="taxonomic scope" value="Eukaryota"/>
</dbReference>
<accession>K1VTV2</accession>
<dbReference type="InterPro" id="IPR012617">
    <property type="entry name" value="AATF_C"/>
</dbReference>
<dbReference type="GO" id="GO:0000462">
    <property type="term" value="P:maturation of SSU-rRNA from tricistronic rRNA transcript (SSU-rRNA, 5.8S rRNA, LSU-rRNA)"/>
    <property type="evidence" value="ECO:0007669"/>
    <property type="project" value="TreeGrafter"/>
</dbReference>
<feature type="region of interest" description="Disordered" evidence="3">
    <location>
        <begin position="232"/>
        <end position="251"/>
    </location>
</feature>
<dbReference type="Pfam" id="PF08164">
    <property type="entry name" value="TRAUB"/>
    <property type="match status" value="1"/>
</dbReference>
<dbReference type="EMBL" id="AMBO01000348">
    <property type="protein sequence ID" value="EKD00113.1"/>
    <property type="molecule type" value="Genomic_DNA"/>
</dbReference>
<feature type="compositionally biased region" description="Basic and acidic residues" evidence="3">
    <location>
        <begin position="9"/>
        <end position="20"/>
    </location>
</feature>
<sequence length="434" mass="47857">MVSLAEQLKQLEDDVPKTVDPEEAYADIDGHDLSRSHAAREHYTDVGPSALRRGEVAQTLLSDKYEGKPTSRMKIFDDDEEASEPEDEPGYDEEEEEDEDEEHFDEDEEDYDEDEGEEEEDDEDEEEEDEDEGEDQPAPSGKALDPMGALKASKMKDIEKGGAIKRQRDLFDSLMTTRITFQKALTTAFGLPVPLPSDPAGEIPSTRDSVLASLGKLNDTLLSLRTSLILPGSEPVPKRRKTDSDPTSEEYWRDSATDSFALVDASHPALVPLLAKWSTKIQAATSALGSRAAGGSKLMQGTKPTGVVDAIDASLSQKRDKSKPLLEDAEHAYRALLREVIESKQGTTPVDLMHLRREKKRKREAERGGSKGRRIRYTVHDKAVNFVVPVPLNGWGEEQTDELFASLLGGAGTKGATSEMPAQENVELGGLRMF</sequence>
<feature type="compositionally biased region" description="Acidic residues" evidence="3">
    <location>
        <begin position="77"/>
        <end position="135"/>
    </location>
</feature>
<dbReference type="STRING" id="1220162.K1VTV2"/>
<dbReference type="OMA" id="INFMAPN"/>